<dbReference type="Proteomes" id="UP001597380">
    <property type="component" value="Unassembled WGS sequence"/>
</dbReference>
<dbReference type="RefSeq" id="WP_345339192.1">
    <property type="nucleotide sequence ID" value="NZ_BAABLI010000008.1"/>
</dbReference>
<dbReference type="EMBL" id="JBHUHT010000012">
    <property type="protein sequence ID" value="MFD2096424.1"/>
    <property type="molecule type" value="Genomic_DNA"/>
</dbReference>
<organism evidence="1 2">
    <name type="scientific">Corallincola platygyrae</name>
    <dbReference type="NCBI Taxonomy" id="1193278"/>
    <lineage>
        <taxon>Bacteria</taxon>
        <taxon>Pseudomonadati</taxon>
        <taxon>Pseudomonadota</taxon>
        <taxon>Gammaproteobacteria</taxon>
        <taxon>Alteromonadales</taxon>
        <taxon>Psychromonadaceae</taxon>
        <taxon>Corallincola</taxon>
    </lineage>
</organism>
<evidence type="ECO:0000313" key="2">
    <source>
        <dbReference type="Proteomes" id="UP001597380"/>
    </source>
</evidence>
<accession>A0ABW4XQW1</accession>
<keyword evidence="2" id="KW-1185">Reference proteome</keyword>
<proteinExistence type="predicted"/>
<evidence type="ECO:0000313" key="1">
    <source>
        <dbReference type="EMBL" id="MFD2096424.1"/>
    </source>
</evidence>
<sequence length="467" mass="52532">MFSTGEELVDVSSGNLFSIIDGVCIASDYVGLNFPFIFSLDDKFFSISKSIDKLEPDTLDNKLQKFVFAFNSIKNIVVSNNLDIDEFEVVPVHDAVILKEETEDFRIKVSRFNLKGGVESVNYLEGSCYVCESYILSVGNDMVSYYDISLDKLWTYNLEGMSFNSHSHLCFEGSLVLILSSSREGTVFLSLKKGSGRLLWTSSVNYSLTRLCMSKPVCHNSGILVLCDRFRISELDLRDGCIIKDLTCKYMFDLFNGFDFNGISIVHKHKGKYIAIDPSKNLVFIICAKLNVVLRKIVLPEYINVMGGNPLFSCDGMFFISVLYTKDSVSFGYQCLLSILEDEDGSEIFIEEINSQLVEGINSRGEVQLELKVEVNTLDQLLRLPEAEALFYARKYGYQDLSDNANSLATFCGKLKLIIFSDSLECEVVRKYIPLLERSMNQKLLGEVFAGDGKSHIDISVEFSGKI</sequence>
<gene>
    <name evidence="1" type="ORF">ACFSJ3_10550</name>
</gene>
<name>A0ABW4XQW1_9GAMM</name>
<comment type="caution">
    <text evidence="1">The sequence shown here is derived from an EMBL/GenBank/DDBJ whole genome shotgun (WGS) entry which is preliminary data.</text>
</comment>
<reference evidence="2" key="1">
    <citation type="journal article" date="2019" name="Int. J. Syst. Evol. Microbiol.">
        <title>The Global Catalogue of Microorganisms (GCM) 10K type strain sequencing project: providing services to taxonomists for standard genome sequencing and annotation.</title>
        <authorList>
            <consortium name="The Broad Institute Genomics Platform"/>
            <consortium name="The Broad Institute Genome Sequencing Center for Infectious Disease"/>
            <person name="Wu L."/>
            <person name="Ma J."/>
        </authorList>
    </citation>
    <scope>NUCLEOTIDE SEQUENCE [LARGE SCALE GENOMIC DNA]</scope>
    <source>
        <strain evidence="2">CGMCC 1.10992</strain>
    </source>
</reference>
<protein>
    <submittedName>
        <fullName evidence="1">Uncharacterized protein</fullName>
    </submittedName>
</protein>